<dbReference type="GO" id="GO:0030976">
    <property type="term" value="F:thiamine pyrophosphate binding"/>
    <property type="evidence" value="ECO:0007669"/>
    <property type="project" value="TreeGrafter"/>
</dbReference>
<dbReference type="Pfam" id="PF08984">
    <property type="entry name" value="DUF1858"/>
    <property type="match status" value="1"/>
</dbReference>
<dbReference type="Gene3D" id="3.40.190.10">
    <property type="entry name" value="Periplasmic binding protein-like II"/>
    <property type="match status" value="2"/>
</dbReference>
<dbReference type="InterPro" id="IPR015077">
    <property type="entry name" value="DUF1858"/>
</dbReference>
<gene>
    <name evidence="3" type="ORF">SAMN00017477_2159</name>
</gene>
<dbReference type="AlphaFoldDB" id="A0A1W1VL13"/>
<dbReference type="PANTHER" id="PTHR30006">
    <property type="entry name" value="THIAMINE-BINDING PERIPLASMIC PROTEIN-RELATED"/>
    <property type="match status" value="1"/>
</dbReference>
<sequence>MNKYFNIEDKIGKIIGDYPETLDVFVTNGFEQLSNPIMRKTMANSVSLEMALKMKKISVALFCNKLEDAISQNRNSVDKTLSEEGSFADGDIRIEGVLPCPIRLPLLENFSAEVEKLQSTMEKKIGFDLRSASMGIEFIQEQVATGDVNKLPDMMLSAGFELFFDKKYMGQYNDKGIFKTNNKEFNSDFCNDAIDLRDPKGEYYIIGVVPAVLMVNETFLGDRECPKTWADILKPEFENSLALPMKDLDLFNAVILHIYAEFGEDGIKNLARSFYKSLHPAQMVKLKPQERGPAINISPYFFTQMIPAEGNMKAVWPEDGAIISPIFLVAKKDREELLPFMKYFTSKEVGEIFSSNGKFPSTNPLVDNKLSDDKTFKWVGWDYIHNNDIGEILNKCENLFNDIVLG</sequence>
<dbReference type="GO" id="GO:0015888">
    <property type="term" value="P:thiamine transport"/>
    <property type="evidence" value="ECO:0007669"/>
    <property type="project" value="TreeGrafter"/>
</dbReference>
<accession>A0A1W1VL13</accession>
<keyword evidence="4" id="KW-1185">Reference proteome</keyword>
<dbReference type="Pfam" id="PF13343">
    <property type="entry name" value="SBP_bac_6"/>
    <property type="match status" value="1"/>
</dbReference>
<name>A0A1W1VL13_PEPAS</name>
<dbReference type="SUPFAM" id="SSF140683">
    <property type="entry name" value="SP0561-like"/>
    <property type="match status" value="1"/>
</dbReference>
<dbReference type="EMBL" id="FWWR01000017">
    <property type="protein sequence ID" value="SMB93910.1"/>
    <property type="molecule type" value="Genomic_DNA"/>
</dbReference>
<reference evidence="4" key="1">
    <citation type="submission" date="2017-04" db="EMBL/GenBank/DDBJ databases">
        <authorList>
            <person name="Varghese N."/>
            <person name="Submissions S."/>
        </authorList>
    </citation>
    <scope>NUCLEOTIDE SEQUENCE [LARGE SCALE GENOMIC DNA]</scope>
    <source>
        <strain evidence="4">DSM 20463</strain>
    </source>
</reference>
<dbReference type="GO" id="GO:0030288">
    <property type="term" value="C:outer membrane-bounded periplasmic space"/>
    <property type="evidence" value="ECO:0007669"/>
    <property type="project" value="TreeGrafter"/>
</dbReference>
<dbReference type="Proteomes" id="UP000192368">
    <property type="component" value="Unassembled WGS sequence"/>
</dbReference>
<dbReference type="Gene3D" id="1.10.3910.10">
    <property type="entry name" value="SP0561-like"/>
    <property type="match status" value="1"/>
</dbReference>
<proteinExistence type="predicted"/>
<dbReference type="RefSeq" id="WP_084231649.1">
    <property type="nucleotide sequence ID" value="NZ_FWWR01000017.1"/>
</dbReference>
<dbReference type="GO" id="GO:0030975">
    <property type="term" value="F:thiamine binding"/>
    <property type="evidence" value="ECO:0007669"/>
    <property type="project" value="TreeGrafter"/>
</dbReference>
<evidence type="ECO:0000313" key="3">
    <source>
        <dbReference type="EMBL" id="SMB93910.1"/>
    </source>
</evidence>
<protein>
    <submittedName>
        <fullName evidence="3">ABC-type Fe3+ transport system, substrate-binding protein</fullName>
    </submittedName>
</protein>
<dbReference type="InterPro" id="IPR038062">
    <property type="entry name" value="ScdA-like_N_sf"/>
</dbReference>
<dbReference type="PANTHER" id="PTHR30006:SF2">
    <property type="entry name" value="ABC TRANSPORTER SUBSTRATE-BINDING PROTEIN"/>
    <property type="match status" value="1"/>
</dbReference>
<dbReference type="SUPFAM" id="SSF53850">
    <property type="entry name" value="Periplasmic binding protein-like II"/>
    <property type="match status" value="1"/>
</dbReference>
<dbReference type="STRING" id="573058.SAMN00017477_2159"/>
<organism evidence="3 4">
    <name type="scientific">Peptoniphilus asaccharolyticus DSM 20463</name>
    <dbReference type="NCBI Taxonomy" id="573058"/>
    <lineage>
        <taxon>Bacteria</taxon>
        <taxon>Bacillati</taxon>
        <taxon>Bacillota</taxon>
        <taxon>Tissierellia</taxon>
        <taxon>Tissierellales</taxon>
        <taxon>Peptoniphilaceae</taxon>
        <taxon>Peptoniphilus</taxon>
    </lineage>
</organism>
<evidence type="ECO:0000259" key="2">
    <source>
        <dbReference type="Pfam" id="PF08984"/>
    </source>
</evidence>
<dbReference type="OrthoDB" id="9766989at2"/>
<keyword evidence="1" id="KW-0732">Signal</keyword>
<feature type="domain" description="DUF1858" evidence="2">
    <location>
        <begin position="6"/>
        <end position="62"/>
    </location>
</feature>
<evidence type="ECO:0000256" key="1">
    <source>
        <dbReference type="ARBA" id="ARBA00022729"/>
    </source>
</evidence>
<evidence type="ECO:0000313" key="4">
    <source>
        <dbReference type="Proteomes" id="UP000192368"/>
    </source>
</evidence>